<feature type="compositionally biased region" description="Pro residues" evidence="1">
    <location>
        <begin position="312"/>
        <end position="331"/>
    </location>
</feature>
<evidence type="ECO:0000256" key="1">
    <source>
        <dbReference type="SAM" id="MobiDB-lite"/>
    </source>
</evidence>
<feature type="compositionally biased region" description="Basic and acidic residues" evidence="1">
    <location>
        <begin position="194"/>
        <end position="224"/>
    </location>
</feature>
<accession>A0ABR4P2L6</accession>
<evidence type="ECO:0000313" key="2">
    <source>
        <dbReference type="EMBL" id="KAL3417537.1"/>
    </source>
</evidence>
<evidence type="ECO:0000313" key="3">
    <source>
        <dbReference type="Proteomes" id="UP001629113"/>
    </source>
</evidence>
<proteinExistence type="predicted"/>
<organism evidence="2 3">
    <name type="scientific">Phlyctema vagabunda</name>
    <dbReference type="NCBI Taxonomy" id="108571"/>
    <lineage>
        <taxon>Eukaryota</taxon>
        <taxon>Fungi</taxon>
        <taxon>Dikarya</taxon>
        <taxon>Ascomycota</taxon>
        <taxon>Pezizomycotina</taxon>
        <taxon>Leotiomycetes</taxon>
        <taxon>Helotiales</taxon>
        <taxon>Dermateaceae</taxon>
        <taxon>Phlyctema</taxon>
    </lineage>
</organism>
<feature type="region of interest" description="Disordered" evidence="1">
    <location>
        <begin position="312"/>
        <end position="339"/>
    </location>
</feature>
<protein>
    <submittedName>
        <fullName evidence="2">Uncharacterized protein</fullName>
    </submittedName>
</protein>
<comment type="caution">
    <text evidence="2">The sequence shown here is derived from an EMBL/GenBank/DDBJ whole genome shotgun (WGS) entry which is preliminary data.</text>
</comment>
<dbReference type="EMBL" id="JBFCZG010000010">
    <property type="protein sequence ID" value="KAL3417537.1"/>
    <property type="molecule type" value="Genomic_DNA"/>
</dbReference>
<sequence length="388" mass="42181">MAATKASSVKLYDVHSLNVAPFDEKAAQAWNASKGAVPSREDFLDALATAHAGRKVKNVELYLPRQEVIDAVQDTLRGKEVAVPEGYPSDLAQWKLNCRRGYKFMGTDSVLYLEKHALGSSACITPIEDGHKIIVAAHVDATTGKHLGRDATYLRVLEVSESLTKGFVAAVIARCPHERCAKAGVVGKTSGVQREQKRREQNPQGIREKQTAEQRKERAMQGRIEKKARRELAAKETQRAVSQAAAMDPGAFDNALGAGPGDASFGAWQPIFSPAPIDLASLPHGQEQQPFYTDEQLAELLTRAVHGSVFAPPPSPPPALPSPVAYAPPPVEDQYNGNIDSAFSDLNEVDEKWLLEVSENAAKRALDEYYFEQSLNFNGDCGQPSPPS</sequence>
<keyword evidence="3" id="KW-1185">Reference proteome</keyword>
<feature type="region of interest" description="Disordered" evidence="1">
    <location>
        <begin position="187"/>
        <end position="224"/>
    </location>
</feature>
<name>A0ABR4P2L6_9HELO</name>
<reference evidence="2 3" key="1">
    <citation type="submission" date="2024-06" db="EMBL/GenBank/DDBJ databases">
        <title>Complete genome of Phlyctema vagabunda strain 19-DSS-EL-015.</title>
        <authorList>
            <person name="Fiorenzani C."/>
        </authorList>
    </citation>
    <scope>NUCLEOTIDE SEQUENCE [LARGE SCALE GENOMIC DNA]</scope>
    <source>
        <strain evidence="2 3">19-DSS-EL-015</strain>
    </source>
</reference>
<gene>
    <name evidence="2" type="ORF">PVAG01_10547</name>
</gene>
<dbReference type="Proteomes" id="UP001629113">
    <property type="component" value="Unassembled WGS sequence"/>
</dbReference>